<organism evidence="1 2">
    <name type="scientific">Funneliformis mosseae</name>
    <name type="common">Endomycorrhizal fungus</name>
    <name type="synonym">Glomus mosseae</name>
    <dbReference type="NCBI Taxonomy" id="27381"/>
    <lineage>
        <taxon>Eukaryota</taxon>
        <taxon>Fungi</taxon>
        <taxon>Fungi incertae sedis</taxon>
        <taxon>Mucoromycota</taxon>
        <taxon>Glomeromycotina</taxon>
        <taxon>Glomeromycetes</taxon>
        <taxon>Glomerales</taxon>
        <taxon>Glomeraceae</taxon>
        <taxon>Funneliformis</taxon>
    </lineage>
</organism>
<sequence length="75" mass="8541">MKALRGHGFSRERFIPVSEEYKSVLLDFDDDDANAHLLFNAILEKRGALLTTIIVVVAHSKDKNRFTRDAIDDSH</sequence>
<gene>
    <name evidence="1" type="ORF">FMOSSE_LOCUS6777</name>
</gene>
<name>A0A9N9BAN3_FUNMO</name>
<keyword evidence="2" id="KW-1185">Reference proteome</keyword>
<protein>
    <submittedName>
        <fullName evidence="1">14644_t:CDS:1</fullName>
    </submittedName>
</protein>
<evidence type="ECO:0000313" key="2">
    <source>
        <dbReference type="Proteomes" id="UP000789375"/>
    </source>
</evidence>
<reference evidence="1" key="1">
    <citation type="submission" date="2021-06" db="EMBL/GenBank/DDBJ databases">
        <authorList>
            <person name="Kallberg Y."/>
            <person name="Tangrot J."/>
            <person name="Rosling A."/>
        </authorList>
    </citation>
    <scope>NUCLEOTIDE SEQUENCE</scope>
    <source>
        <strain evidence="1">87-6 pot B 2015</strain>
    </source>
</reference>
<comment type="caution">
    <text evidence="1">The sequence shown here is derived from an EMBL/GenBank/DDBJ whole genome shotgun (WGS) entry which is preliminary data.</text>
</comment>
<accession>A0A9N9BAN3</accession>
<dbReference type="Proteomes" id="UP000789375">
    <property type="component" value="Unassembled WGS sequence"/>
</dbReference>
<proteinExistence type="predicted"/>
<evidence type="ECO:0000313" key="1">
    <source>
        <dbReference type="EMBL" id="CAG8557270.1"/>
    </source>
</evidence>
<dbReference type="EMBL" id="CAJVPP010001464">
    <property type="protein sequence ID" value="CAG8557270.1"/>
    <property type="molecule type" value="Genomic_DNA"/>
</dbReference>
<dbReference type="AlphaFoldDB" id="A0A9N9BAN3"/>